<feature type="transmembrane region" description="Helical" evidence="7">
    <location>
        <begin position="573"/>
        <end position="597"/>
    </location>
</feature>
<evidence type="ECO:0000256" key="4">
    <source>
        <dbReference type="ARBA" id="ARBA00022989"/>
    </source>
</evidence>
<keyword evidence="6" id="KW-0539">Nucleus</keyword>
<dbReference type="GO" id="GO:0005521">
    <property type="term" value="F:lamin binding"/>
    <property type="evidence" value="ECO:0007669"/>
    <property type="project" value="TreeGrafter"/>
</dbReference>
<feature type="transmembrane region" description="Helical" evidence="7">
    <location>
        <begin position="336"/>
        <end position="356"/>
    </location>
</feature>
<feature type="transmembrane region" description="Helical" evidence="7">
    <location>
        <begin position="222"/>
        <end position="247"/>
    </location>
</feature>
<protein>
    <recommendedName>
        <fullName evidence="8">Ima1 N-terminal domain-containing protein</fullName>
    </recommendedName>
</protein>
<comment type="caution">
    <text evidence="9">The sequence shown here is derived from an EMBL/GenBank/DDBJ whole genome shotgun (WGS) entry which is preliminary data.</text>
</comment>
<evidence type="ECO:0000313" key="9">
    <source>
        <dbReference type="EMBL" id="CAL5137636.1"/>
    </source>
</evidence>
<dbReference type="AlphaFoldDB" id="A0AAV2TNS2"/>
<dbReference type="GO" id="GO:0051015">
    <property type="term" value="F:actin filament binding"/>
    <property type="evidence" value="ECO:0007669"/>
    <property type="project" value="TreeGrafter"/>
</dbReference>
<dbReference type="GO" id="GO:0005637">
    <property type="term" value="C:nuclear inner membrane"/>
    <property type="evidence" value="ECO:0007669"/>
    <property type="project" value="UniProtKB-SubCell"/>
</dbReference>
<name>A0AAV2TNS2_CALDB</name>
<keyword evidence="3 7" id="KW-0812">Transmembrane</keyword>
<evidence type="ECO:0000256" key="2">
    <source>
        <dbReference type="ARBA" id="ARBA00007600"/>
    </source>
</evidence>
<dbReference type="InterPro" id="IPR040041">
    <property type="entry name" value="TMEM201"/>
</dbReference>
<comment type="subcellular location">
    <subcellularLocation>
        <location evidence="1">Nucleus inner membrane</location>
        <topology evidence="1">Multi-pass membrane protein</topology>
    </subcellularLocation>
</comment>
<reference evidence="9" key="1">
    <citation type="submission" date="2024-06" db="EMBL/GenBank/DDBJ databases">
        <authorList>
            <person name="Liu X."/>
            <person name="Lenzi L."/>
            <person name="Haldenby T S."/>
            <person name="Uol C."/>
        </authorList>
    </citation>
    <scope>NUCLEOTIDE SEQUENCE</scope>
</reference>
<sequence>MDAVYSLGDALRLVYIGWLSKLEYTILMFLILGLTCPVVILWAVRKCQNTSGCAECWFCCRSVLKNSKGDSFECPYCRQYNGFTADGDYNRVIPAQYIAPEHPKRFVDERNGFHTESGILCGLCERNQELIRKGLADFEPTCEERWDAELADLKRRLECIYGLCESCKNKSRTRIHEVDSMLLPAFIEWWRKLRQQNHQNHFERSRAQKTAQQRSSLLPSPLYFLVRLASVFCFFSLIIGPLTNALIAQTCLVRVSLHECLSDKLVFALLFKALRVRGLHLCRWVTNYYHSFDLPTPVLCSFAVSLCVLQSILIFIRCFNRKDTLKKRYSATAPFFFLLDVILLLFTANILVPLFPSPVFRPQWIYNHWGYFLVTTLLFPLLFAVYFGLKAWISFCSSNLKAQKRVLVDAWPSSVINSTSLQSDDQHSQRDWLSSYSSLSPGSISTSFRLSPNGKIMEVPRNPSLFRPSILSWPPHRPTGTVQSAHSVLRPSPINAFGSLSAPFHCSDDSDDSLVTSVSRMMPLSRKRTCLQGEPHCTHRKRTRRRKRTGILRLCLSLLFGRIETWNDVLSEILCLANALLIGVVVYAMGCLFIRLVEVL</sequence>
<feature type="transmembrane region" description="Helical" evidence="7">
    <location>
        <begin position="294"/>
        <end position="316"/>
    </location>
</feature>
<evidence type="ECO:0000256" key="7">
    <source>
        <dbReference type="SAM" id="Phobius"/>
    </source>
</evidence>
<evidence type="ECO:0000313" key="10">
    <source>
        <dbReference type="Proteomes" id="UP001497525"/>
    </source>
</evidence>
<feature type="transmembrane region" description="Helical" evidence="7">
    <location>
        <begin position="550"/>
        <end position="567"/>
    </location>
</feature>
<evidence type="ECO:0000259" key="8">
    <source>
        <dbReference type="Pfam" id="PF09779"/>
    </source>
</evidence>
<accession>A0AAV2TNS2</accession>
<organism evidence="9 10">
    <name type="scientific">Calicophoron daubneyi</name>
    <name type="common">Rumen fluke</name>
    <name type="synonym">Paramphistomum daubneyi</name>
    <dbReference type="NCBI Taxonomy" id="300641"/>
    <lineage>
        <taxon>Eukaryota</taxon>
        <taxon>Metazoa</taxon>
        <taxon>Spiralia</taxon>
        <taxon>Lophotrochozoa</taxon>
        <taxon>Platyhelminthes</taxon>
        <taxon>Trematoda</taxon>
        <taxon>Digenea</taxon>
        <taxon>Plagiorchiida</taxon>
        <taxon>Pronocephalata</taxon>
        <taxon>Paramphistomoidea</taxon>
        <taxon>Paramphistomidae</taxon>
        <taxon>Calicophoron</taxon>
    </lineage>
</organism>
<dbReference type="GO" id="GO:0030473">
    <property type="term" value="P:nuclear migration along microtubule"/>
    <property type="evidence" value="ECO:0007669"/>
    <property type="project" value="TreeGrafter"/>
</dbReference>
<dbReference type="PANTHER" id="PTHR28646">
    <property type="entry name" value="TRANSMEMBRANE PROTEIN 201"/>
    <property type="match status" value="1"/>
</dbReference>
<evidence type="ECO:0000256" key="5">
    <source>
        <dbReference type="ARBA" id="ARBA00023136"/>
    </source>
</evidence>
<dbReference type="PANTHER" id="PTHR28646:SF1">
    <property type="entry name" value="TRANSMEMBRANE PROTEIN 201"/>
    <property type="match status" value="1"/>
</dbReference>
<feature type="transmembrane region" description="Helical" evidence="7">
    <location>
        <begin position="368"/>
        <end position="389"/>
    </location>
</feature>
<keyword evidence="4 7" id="KW-1133">Transmembrane helix</keyword>
<dbReference type="Proteomes" id="UP001497525">
    <property type="component" value="Unassembled WGS sequence"/>
</dbReference>
<evidence type="ECO:0000256" key="6">
    <source>
        <dbReference type="ARBA" id="ARBA00023242"/>
    </source>
</evidence>
<comment type="similarity">
    <text evidence="2">Belongs to the TMEM201 family.</text>
</comment>
<dbReference type="EMBL" id="CAXLJL010000412">
    <property type="protein sequence ID" value="CAL5137636.1"/>
    <property type="molecule type" value="Genomic_DNA"/>
</dbReference>
<keyword evidence="5 7" id="KW-0472">Membrane</keyword>
<gene>
    <name evidence="9" type="ORF">CDAUBV1_LOCUS11921</name>
</gene>
<dbReference type="Pfam" id="PF09779">
    <property type="entry name" value="Ima1_N"/>
    <property type="match status" value="1"/>
</dbReference>
<feature type="domain" description="Ima1 N-terminal" evidence="8">
    <location>
        <begin position="55"/>
        <end position="170"/>
    </location>
</feature>
<feature type="transmembrane region" description="Helical" evidence="7">
    <location>
        <begin position="24"/>
        <end position="44"/>
    </location>
</feature>
<evidence type="ECO:0000256" key="3">
    <source>
        <dbReference type="ARBA" id="ARBA00022692"/>
    </source>
</evidence>
<proteinExistence type="inferred from homology"/>
<dbReference type="InterPro" id="IPR018617">
    <property type="entry name" value="Ima1_N"/>
</dbReference>
<evidence type="ECO:0000256" key="1">
    <source>
        <dbReference type="ARBA" id="ARBA00004473"/>
    </source>
</evidence>